<dbReference type="RefSeq" id="XP_029765285.1">
    <property type="nucleotide sequence ID" value="XM_029899827.1"/>
</dbReference>
<dbReference type="AlphaFoldDB" id="A0A074XU33"/>
<evidence type="ECO:0000259" key="1">
    <source>
        <dbReference type="Pfam" id="PF20150"/>
    </source>
</evidence>
<reference evidence="2 3" key="1">
    <citation type="journal article" date="2014" name="BMC Genomics">
        <title>Genome sequencing of four Aureobasidium pullulans varieties: biotechnological potential, stress tolerance, and description of new species.</title>
        <authorList>
            <person name="Gostin Ar C."/>
            <person name="Ohm R.A."/>
            <person name="Kogej T."/>
            <person name="Sonjak S."/>
            <person name="Turk M."/>
            <person name="Zajc J."/>
            <person name="Zalar P."/>
            <person name="Grube M."/>
            <person name="Sun H."/>
            <person name="Han J."/>
            <person name="Sharma A."/>
            <person name="Chiniquy J."/>
            <person name="Ngan C.Y."/>
            <person name="Lipzen A."/>
            <person name="Barry K."/>
            <person name="Grigoriev I.V."/>
            <person name="Gunde-Cimerman N."/>
        </authorList>
    </citation>
    <scope>NUCLEOTIDE SEQUENCE [LARGE SCALE GENOMIC DNA]</scope>
    <source>
        <strain evidence="2 3">EXF-150</strain>
    </source>
</reference>
<proteinExistence type="predicted"/>
<organism evidence="2 3">
    <name type="scientific">Aureobasidium pullulans EXF-150</name>
    <dbReference type="NCBI Taxonomy" id="1043002"/>
    <lineage>
        <taxon>Eukaryota</taxon>
        <taxon>Fungi</taxon>
        <taxon>Dikarya</taxon>
        <taxon>Ascomycota</taxon>
        <taxon>Pezizomycotina</taxon>
        <taxon>Dothideomycetes</taxon>
        <taxon>Dothideomycetidae</taxon>
        <taxon>Dothideales</taxon>
        <taxon>Saccotheciaceae</taxon>
        <taxon>Aureobasidium</taxon>
    </lineage>
</organism>
<gene>
    <name evidence="2" type="ORF">M438DRAFT_262523</name>
</gene>
<name>A0A074XU33_AURPU</name>
<sequence>MRSSSKLYSTAIAPPPSQSGQPFRFLDLPPEIRNMIYQFSFKVPRVVEDSHNWKCKCFFTAECNDYRKAMQLQWSTPMFAAVNKSIRQEVISLYYATKDLNWHWNPMSVLCEPDEYPLTRSLRYLDYALDFVESQNTQVKSITIESSKTSWDNPTDTMVDITNSVRFLAPFSENLKETGRAHSALHKIHFADESSLAYRLFDHAGSIAPSVLNDETELDKTMRAWLSKDPGASELNSTIKRREEAKKVEIRLRAEIIEWEEIKRLQTIRMQEQRRQEAIRMQEQKRQETIRMHEQEQHRIKMERRWRAKERRIKKSSSGQALLIVDCCTFFYVAAACYVAFCQAFMTSSSAIFLLDPFNYVHL</sequence>
<protein>
    <recommendedName>
        <fullName evidence="1">2EXR domain-containing protein</fullName>
    </recommendedName>
</protein>
<dbReference type="Pfam" id="PF20150">
    <property type="entry name" value="2EXR"/>
    <property type="match status" value="1"/>
</dbReference>
<accession>A0A074XU33</accession>
<dbReference type="HOGENOM" id="CLU_762854_0_0_1"/>
<dbReference type="OrthoDB" id="5272396at2759"/>
<keyword evidence="3" id="KW-1185">Reference proteome</keyword>
<evidence type="ECO:0000313" key="3">
    <source>
        <dbReference type="Proteomes" id="UP000030706"/>
    </source>
</evidence>
<feature type="domain" description="2EXR" evidence="1">
    <location>
        <begin position="24"/>
        <end position="97"/>
    </location>
</feature>
<dbReference type="InterPro" id="IPR045518">
    <property type="entry name" value="2EXR"/>
</dbReference>
<dbReference type="EMBL" id="KL584974">
    <property type="protein sequence ID" value="KEQ89098.1"/>
    <property type="molecule type" value="Genomic_DNA"/>
</dbReference>
<dbReference type="Proteomes" id="UP000030706">
    <property type="component" value="Unassembled WGS sequence"/>
</dbReference>
<dbReference type="GeneID" id="40742133"/>
<evidence type="ECO:0000313" key="2">
    <source>
        <dbReference type="EMBL" id="KEQ89098.1"/>
    </source>
</evidence>